<feature type="region of interest" description="Disordered" evidence="1">
    <location>
        <begin position="405"/>
        <end position="486"/>
    </location>
</feature>
<dbReference type="EMBL" id="JAGDFM010000039">
    <property type="protein sequence ID" value="KAG7389853.1"/>
    <property type="molecule type" value="Genomic_DNA"/>
</dbReference>
<evidence type="ECO:0000313" key="3">
    <source>
        <dbReference type="Proteomes" id="UP000694044"/>
    </source>
</evidence>
<keyword evidence="3" id="KW-1185">Reference proteome</keyword>
<feature type="compositionally biased region" description="Pro residues" evidence="1">
    <location>
        <begin position="457"/>
        <end position="476"/>
    </location>
</feature>
<feature type="region of interest" description="Disordered" evidence="1">
    <location>
        <begin position="592"/>
        <end position="621"/>
    </location>
</feature>
<feature type="region of interest" description="Disordered" evidence="1">
    <location>
        <begin position="764"/>
        <end position="791"/>
    </location>
</feature>
<protein>
    <recommendedName>
        <fullName evidence="4">GAF domain-containing protein</fullName>
    </recommendedName>
</protein>
<gene>
    <name evidence="2" type="ORF">PHYPSEUDO_009366</name>
</gene>
<dbReference type="OrthoDB" id="69053at2759"/>
<sequence>MNAKEAAGGSIGEGGQEEDAAVKTVTTEASTKSNNESDARKLSGTTPVLKRRSSSTLSLDLAELSLLDVLTHAATDILGSIPAQRCIVYVYDMAANLLRPQVVVDCNDKDAGEAQTESSSEPQAPVTEEAGEVSNSSNAVDVAIEDVTTSPLVSFPPVVGMVSSCFLQRSCLRMQEPNPHRTFHREYDVPKDMQVGSILCAPVILYHRAIAVIQLLNRMDTTGDRIPFEDVEHDASPQDVKNEASSEVTLRRLKTVKSIVLIGFSIKDEQKLLHFTTHIAHTIDIKAKKLANVRNHAKIREDKAQQALDLLNALNGDIVALVNSSEMLRPTNVAERAIYVRHATITRLPSQREVLTDRLGALVVIMRLQAMFRGRRQRRAERFTEELEKFRRQRERMKTVIVMQRVAHAPEEPKPRVHEKPKTSRPKEGSSRSKVRVEEPKKPPQSPLRPSVNTPASPRPRPPQQQAAPPPRPPSQPTRIHSRRTSAVKIQKVFRRHQQRRHALRPATPAKPVDCEVSKEVPSAVKMQSFIRGNLVRKRLRQALLSPLIVCLRVASSSDEVAANQIGSDSPRSAKLRSQTCVYAMPERPTIAPPIHRRTSASSHNQEELLDEYQPQSKTQGVAVQSRQLVAIHRGDATPRLQKLPTRRPRPRWDRLVSSVVWETAQHAGHELAPPAVEFVNRSRPNAKRPEAQSDKVNSPRAASPASAAESSRNQSGATKPSVRLPALAPQPQPRDAGQGSLLCCLLPAQSKRSAGGIAPIAQASRRAVKAKQTPSTAAAVQPTGDAPARD</sequence>
<dbReference type="Pfam" id="PF00612">
    <property type="entry name" value="IQ"/>
    <property type="match status" value="2"/>
</dbReference>
<dbReference type="AlphaFoldDB" id="A0A8T1WCS6"/>
<feature type="compositionally biased region" description="Basic and acidic residues" evidence="1">
    <location>
        <begin position="408"/>
        <end position="442"/>
    </location>
</feature>
<dbReference type="InterPro" id="IPR000048">
    <property type="entry name" value="IQ_motif_EF-hand-BS"/>
</dbReference>
<comment type="caution">
    <text evidence="2">The sequence shown here is derived from an EMBL/GenBank/DDBJ whole genome shotgun (WGS) entry which is preliminary data.</text>
</comment>
<reference evidence="2" key="1">
    <citation type="submission" date="2021-02" db="EMBL/GenBank/DDBJ databases">
        <authorList>
            <person name="Palmer J.M."/>
        </authorList>
    </citation>
    <scope>NUCLEOTIDE SEQUENCE</scope>
    <source>
        <strain evidence="2">SCRP734</strain>
    </source>
</reference>
<feature type="compositionally biased region" description="Polar residues" evidence="1">
    <location>
        <begin position="24"/>
        <end position="34"/>
    </location>
</feature>
<dbReference type="Proteomes" id="UP000694044">
    <property type="component" value="Unassembled WGS sequence"/>
</dbReference>
<name>A0A8T1WCS6_9STRA</name>
<feature type="region of interest" description="Disordered" evidence="1">
    <location>
        <begin position="109"/>
        <end position="138"/>
    </location>
</feature>
<evidence type="ECO:0000313" key="2">
    <source>
        <dbReference type="EMBL" id="KAG7389853.1"/>
    </source>
</evidence>
<dbReference type="SMART" id="SM00015">
    <property type="entry name" value="IQ"/>
    <property type="match status" value="3"/>
</dbReference>
<dbReference type="PROSITE" id="PS50096">
    <property type="entry name" value="IQ"/>
    <property type="match status" value="3"/>
</dbReference>
<accession>A0A8T1WCS6</accession>
<evidence type="ECO:0000256" key="1">
    <source>
        <dbReference type="SAM" id="MobiDB-lite"/>
    </source>
</evidence>
<feature type="compositionally biased region" description="Low complexity" evidence="1">
    <location>
        <begin position="699"/>
        <end position="713"/>
    </location>
</feature>
<proteinExistence type="predicted"/>
<evidence type="ECO:0008006" key="4">
    <source>
        <dbReference type="Google" id="ProtNLM"/>
    </source>
</evidence>
<organism evidence="2 3">
    <name type="scientific">Phytophthora pseudosyringae</name>
    <dbReference type="NCBI Taxonomy" id="221518"/>
    <lineage>
        <taxon>Eukaryota</taxon>
        <taxon>Sar</taxon>
        <taxon>Stramenopiles</taxon>
        <taxon>Oomycota</taxon>
        <taxon>Peronosporomycetes</taxon>
        <taxon>Peronosporales</taxon>
        <taxon>Peronosporaceae</taxon>
        <taxon>Phytophthora</taxon>
    </lineage>
</organism>
<feature type="region of interest" description="Disordered" evidence="1">
    <location>
        <begin position="1"/>
        <end position="49"/>
    </location>
</feature>
<feature type="region of interest" description="Disordered" evidence="1">
    <location>
        <begin position="684"/>
        <end position="740"/>
    </location>
</feature>